<dbReference type="Proteomes" id="UP000076842">
    <property type="component" value="Unassembled WGS sequence"/>
</dbReference>
<gene>
    <name evidence="5" type="ORF">CALCODRAFT_426793</name>
</gene>
<accession>A0A165JL79</accession>
<dbReference type="PANTHER" id="PTHR40463:SF1">
    <property type="entry name" value="PH-RESPONSE REGULATOR PROTEIN PALC"/>
    <property type="match status" value="1"/>
</dbReference>
<dbReference type="GO" id="GO:0071467">
    <property type="term" value="P:cellular response to pH"/>
    <property type="evidence" value="ECO:0007669"/>
    <property type="project" value="InterPro"/>
</dbReference>
<dbReference type="InterPro" id="IPR037505">
    <property type="entry name" value="pH-resp_palC"/>
</dbReference>
<dbReference type="OrthoDB" id="10266451at2759"/>
<dbReference type="Pfam" id="PF03097">
    <property type="entry name" value="BRO1"/>
    <property type="match status" value="1"/>
</dbReference>
<dbReference type="InterPro" id="IPR038499">
    <property type="entry name" value="BRO1_sf"/>
</dbReference>
<evidence type="ECO:0000313" key="5">
    <source>
        <dbReference type="EMBL" id="KZT61984.1"/>
    </source>
</evidence>
<feature type="domain" description="BRO1" evidence="4">
    <location>
        <begin position="2"/>
        <end position="428"/>
    </location>
</feature>
<keyword evidence="6" id="KW-1185">Reference proteome</keyword>
<evidence type="ECO:0000256" key="3">
    <source>
        <dbReference type="SAM" id="MobiDB-lite"/>
    </source>
</evidence>
<dbReference type="STRING" id="1353952.A0A165JL79"/>
<dbReference type="InParanoid" id="A0A165JL79"/>
<feature type="compositionally biased region" description="Basic and acidic residues" evidence="3">
    <location>
        <begin position="447"/>
        <end position="457"/>
    </location>
</feature>
<evidence type="ECO:0000313" key="6">
    <source>
        <dbReference type="Proteomes" id="UP000076842"/>
    </source>
</evidence>
<feature type="region of interest" description="Disordered" evidence="3">
    <location>
        <begin position="333"/>
        <end position="352"/>
    </location>
</feature>
<dbReference type="PROSITE" id="PS51180">
    <property type="entry name" value="BRO1"/>
    <property type="match status" value="1"/>
</dbReference>
<protein>
    <recommendedName>
        <fullName evidence="2">pH-response regulator protein palC</fullName>
    </recommendedName>
</protein>
<organism evidence="5 6">
    <name type="scientific">Calocera cornea HHB12733</name>
    <dbReference type="NCBI Taxonomy" id="1353952"/>
    <lineage>
        <taxon>Eukaryota</taxon>
        <taxon>Fungi</taxon>
        <taxon>Dikarya</taxon>
        <taxon>Basidiomycota</taxon>
        <taxon>Agaricomycotina</taxon>
        <taxon>Dacrymycetes</taxon>
        <taxon>Dacrymycetales</taxon>
        <taxon>Dacrymycetaceae</taxon>
        <taxon>Calocera</taxon>
    </lineage>
</organism>
<feature type="region of interest" description="Disordered" evidence="3">
    <location>
        <begin position="370"/>
        <end position="395"/>
    </location>
</feature>
<reference evidence="5 6" key="1">
    <citation type="journal article" date="2016" name="Mol. Biol. Evol.">
        <title>Comparative Genomics of Early-Diverging Mushroom-Forming Fungi Provides Insights into the Origins of Lignocellulose Decay Capabilities.</title>
        <authorList>
            <person name="Nagy L.G."/>
            <person name="Riley R."/>
            <person name="Tritt A."/>
            <person name="Adam C."/>
            <person name="Daum C."/>
            <person name="Floudas D."/>
            <person name="Sun H."/>
            <person name="Yadav J.S."/>
            <person name="Pangilinan J."/>
            <person name="Larsson K.H."/>
            <person name="Matsuura K."/>
            <person name="Barry K."/>
            <person name="Labutti K."/>
            <person name="Kuo R."/>
            <person name="Ohm R.A."/>
            <person name="Bhattacharya S.S."/>
            <person name="Shirouzu T."/>
            <person name="Yoshinaga Y."/>
            <person name="Martin F.M."/>
            <person name="Grigoriev I.V."/>
            <person name="Hibbett D.S."/>
        </authorList>
    </citation>
    <scope>NUCLEOTIDE SEQUENCE [LARGE SCALE GENOMIC DNA]</scope>
    <source>
        <strain evidence="5 6">HHB12733</strain>
    </source>
</reference>
<evidence type="ECO:0000256" key="1">
    <source>
        <dbReference type="ARBA" id="ARBA00010997"/>
    </source>
</evidence>
<evidence type="ECO:0000256" key="2">
    <source>
        <dbReference type="ARBA" id="ARBA00022193"/>
    </source>
</evidence>
<feature type="region of interest" description="Disordered" evidence="3">
    <location>
        <begin position="434"/>
        <end position="463"/>
    </location>
</feature>
<dbReference type="InterPro" id="IPR004328">
    <property type="entry name" value="BRO1_dom"/>
</dbReference>
<dbReference type="AlphaFoldDB" id="A0A165JL79"/>
<dbReference type="GO" id="GO:0005886">
    <property type="term" value="C:plasma membrane"/>
    <property type="evidence" value="ECO:0007669"/>
    <property type="project" value="TreeGrafter"/>
</dbReference>
<dbReference type="Gene3D" id="1.25.40.280">
    <property type="entry name" value="alix/aip1 like domains"/>
    <property type="match status" value="1"/>
</dbReference>
<dbReference type="PANTHER" id="PTHR40463">
    <property type="entry name" value="PH-RESPONSE REGULATOR PROTEIN PALC"/>
    <property type="match status" value="1"/>
</dbReference>
<sequence>MSVFYYELPTTGAVTFGDLLDDRTGLHTEHISSASSSRAQVRGILKETKRMGAQKDYLRVIKVMEDYLPQLGGIMDCVFAEELVPRFDPKFSWRSTLSSHLLKNSPRVEGTGFYYELCFTLLTYAYGLADLSHATVTSLGLYEQEGYVSETERKEKDEQLNFAARTLCRAGGVFKYISDSILPEWAKVNAASSKGKDRPPDLSPEVLTALPKIAMADANALAIRKLMSRAVAESIAVPGAALPKSHPAPSLLGKLWIHVHTEYATARSLLSKSSSLSSRDEVAGELRRYLERAAAHALAMAFKWFGVDAGEHERNGAAIAFLTAAKEELAELKDVKSPGAGGDSKSQRKEAMAEEIDSVSQWLRRYKVANDSVSTSPPRSPPFSHVLPTSAPSDQPTPVQITFQDVPTKAQVRATVPDGLAVLKLTPFSLPRAAFGPSSGTGARGGDGVDRDGEEYVRAGQYF</sequence>
<proteinExistence type="inferred from homology"/>
<evidence type="ECO:0000259" key="4">
    <source>
        <dbReference type="PROSITE" id="PS51180"/>
    </source>
</evidence>
<dbReference type="EMBL" id="KV423919">
    <property type="protein sequence ID" value="KZT61984.1"/>
    <property type="molecule type" value="Genomic_DNA"/>
</dbReference>
<name>A0A165JL79_9BASI</name>
<comment type="similarity">
    <text evidence="1">Belongs to the palC family.</text>
</comment>
<dbReference type="SMART" id="SM01041">
    <property type="entry name" value="BRO1"/>
    <property type="match status" value="1"/>
</dbReference>